<feature type="disulfide bond" evidence="5">
    <location>
        <begin position="170"/>
        <end position="192"/>
    </location>
</feature>
<feature type="disulfide bond" evidence="5">
    <location>
        <begin position="64"/>
        <end position="75"/>
    </location>
</feature>
<gene>
    <name evidence="8" type="ORF">D9615_006955</name>
</gene>
<dbReference type="InterPro" id="IPR011160">
    <property type="entry name" value="Sphingomy_PDE"/>
</dbReference>
<keyword evidence="5" id="KW-1015">Disulfide bond</keyword>
<protein>
    <recommendedName>
        <fullName evidence="3">Sphingomyelin phosphodiesterase</fullName>
    </recommendedName>
</protein>
<dbReference type="InterPro" id="IPR004843">
    <property type="entry name" value="Calcineurin-like_PHP"/>
</dbReference>
<dbReference type="GO" id="GO:0005615">
    <property type="term" value="C:extracellular space"/>
    <property type="evidence" value="ECO:0007669"/>
    <property type="project" value="TreeGrafter"/>
</dbReference>
<organism evidence="8 9">
    <name type="scientific">Tricholomella constricta</name>
    <dbReference type="NCBI Taxonomy" id="117010"/>
    <lineage>
        <taxon>Eukaryota</taxon>
        <taxon>Fungi</taxon>
        <taxon>Dikarya</taxon>
        <taxon>Basidiomycota</taxon>
        <taxon>Agaricomycotina</taxon>
        <taxon>Agaricomycetes</taxon>
        <taxon>Agaricomycetidae</taxon>
        <taxon>Agaricales</taxon>
        <taxon>Tricholomatineae</taxon>
        <taxon>Lyophyllaceae</taxon>
        <taxon>Tricholomella</taxon>
    </lineage>
</organism>
<feature type="disulfide bond" evidence="5">
    <location>
        <begin position="520"/>
        <end position="524"/>
    </location>
</feature>
<dbReference type="PANTHER" id="PTHR10340">
    <property type="entry name" value="SPHINGOMYELIN PHOSPHODIESTERASE"/>
    <property type="match status" value="1"/>
</dbReference>
<evidence type="ECO:0000256" key="3">
    <source>
        <dbReference type="PIRNR" id="PIRNR000948"/>
    </source>
</evidence>
<dbReference type="CDD" id="cd00842">
    <property type="entry name" value="MPP_ASMase"/>
    <property type="match status" value="1"/>
</dbReference>
<dbReference type="Pfam" id="PF00149">
    <property type="entry name" value="Metallophos"/>
    <property type="match status" value="1"/>
</dbReference>
<proteinExistence type="inferred from homology"/>
<dbReference type="PANTHER" id="PTHR10340:SF34">
    <property type="entry name" value="SPHINGOMYELIN PHOSPHODIESTERASE"/>
    <property type="match status" value="1"/>
</dbReference>
<feature type="chain" id="PRO_5034637964" description="Sphingomyelin phosphodiesterase" evidence="6">
    <location>
        <begin position="20"/>
        <end position="616"/>
    </location>
</feature>
<dbReference type="OrthoDB" id="282973at2759"/>
<dbReference type="GO" id="GO:0004767">
    <property type="term" value="F:sphingomyelin phosphodiesterase activity"/>
    <property type="evidence" value="ECO:0007669"/>
    <property type="project" value="UniProtKB-UniRule"/>
</dbReference>
<evidence type="ECO:0000259" key="7">
    <source>
        <dbReference type="Pfam" id="PF00149"/>
    </source>
</evidence>
<keyword evidence="2" id="KW-0325">Glycoprotein</keyword>
<feature type="binding site" evidence="4">
    <location>
        <position position="403"/>
    </location>
    <ligand>
        <name>Zn(2+)</name>
        <dbReference type="ChEBI" id="CHEBI:29105"/>
        <label>1</label>
    </ligand>
</feature>
<keyword evidence="4" id="KW-0862">Zinc</keyword>
<evidence type="ECO:0000313" key="8">
    <source>
        <dbReference type="EMBL" id="KAF5378767.1"/>
    </source>
</evidence>
<dbReference type="Gene3D" id="3.60.21.10">
    <property type="match status" value="1"/>
</dbReference>
<feature type="binding site" evidence="4">
    <location>
        <position position="149"/>
    </location>
    <ligand>
        <name>Zn(2+)</name>
        <dbReference type="ChEBI" id="CHEBI:29105"/>
        <label>1</label>
    </ligand>
</feature>
<name>A0A8H5H8Q8_9AGAR</name>
<dbReference type="AlphaFoldDB" id="A0A8H5H8Q8"/>
<feature type="binding site" evidence="4">
    <location>
        <position position="218"/>
    </location>
    <ligand>
        <name>Zn(2+)</name>
        <dbReference type="ChEBI" id="CHEBI:29105"/>
        <label>2</label>
    </ligand>
</feature>
<keyword evidence="1 3" id="KW-0378">Hydrolase</keyword>
<keyword evidence="4" id="KW-0479">Metal-binding</keyword>
<dbReference type="GO" id="GO:0016020">
    <property type="term" value="C:membrane"/>
    <property type="evidence" value="ECO:0007669"/>
    <property type="project" value="GOC"/>
</dbReference>
<reference evidence="8 9" key="1">
    <citation type="journal article" date="2020" name="ISME J.">
        <title>Uncovering the hidden diversity of litter-decomposition mechanisms in mushroom-forming fungi.</title>
        <authorList>
            <person name="Floudas D."/>
            <person name="Bentzer J."/>
            <person name="Ahren D."/>
            <person name="Johansson T."/>
            <person name="Persson P."/>
            <person name="Tunlid A."/>
        </authorList>
    </citation>
    <scope>NUCLEOTIDE SEQUENCE [LARGE SCALE GENOMIC DNA]</scope>
    <source>
        <strain evidence="8 9">CBS 661.87</strain>
    </source>
</reference>
<evidence type="ECO:0000256" key="2">
    <source>
        <dbReference type="ARBA" id="ARBA00023180"/>
    </source>
</evidence>
<dbReference type="GO" id="GO:0016798">
    <property type="term" value="F:hydrolase activity, acting on glycosyl bonds"/>
    <property type="evidence" value="ECO:0007669"/>
    <property type="project" value="UniProtKB-KW"/>
</dbReference>
<comment type="function">
    <text evidence="3">Converts sphingomyelin to ceramide.</text>
</comment>
<dbReference type="EMBL" id="JAACJP010000018">
    <property type="protein sequence ID" value="KAF5378767.1"/>
    <property type="molecule type" value="Genomic_DNA"/>
</dbReference>
<evidence type="ECO:0000256" key="1">
    <source>
        <dbReference type="ARBA" id="ARBA00022801"/>
    </source>
</evidence>
<sequence>MVWLKPLLPLLLFVCFVHGGLVDDIVNAIVKAVDCGSCHALLVPLQGLAHLGDSAFSNTFIALCKHLKVQDPDVCEGIVKQQGPLLAHDLRSISPFGQTATKLCDSIFGLCQPPAINKYTVPFPKPAPKNPKVFTSQGRAPFQVAHFSDVHIDREYAPGSEANCTKPICCRNYAGSTSPPKMPARPMGERNCDTTTSLAQSMLRAISTNNTFSIFTGDVVEASLDNSIRLVDGLQRFNEEMSTILGAPVYPTVGNHEAAPVNAFPRSTASKPNAAQWIYDIQSQGWAKWINTAGASQVAHYSGSYSAVHPGTNLRIISINTVYWYKANFWLYDSDKQQPDPNGILAFTVKELQMAEDAGQRAWIVAHMPPGRQDTLQDQSNYFDQIVQRYKNTIAGQFYGHSHQDQFAIAYSNYARRSAETAVSVGWIGPALTPRDSNPAFRVYDVDPDTYEIMDSRVFRTTWELYYSARATYGPLVGVQPSEALGPAFWHRVTEAFARNDTAFQQYNAFLSSGFGVKACNAACKTLTICGLRALRAQDNCQVSKPGLNFRKRGEEEEEGGEHVAHGGGGRIDDCEGGGLGSIFSQLPQRLSKSPAEREKVRKVIEESLALSAAGL</sequence>
<comment type="caution">
    <text evidence="8">The sequence shown here is derived from an EMBL/GenBank/DDBJ whole genome shotgun (WGS) entry which is preliminary data.</text>
</comment>
<feature type="binding site" evidence="4">
    <location>
        <position position="401"/>
    </location>
    <ligand>
        <name>Zn(2+)</name>
        <dbReference type="ChEBI" id="CHEBI:29105"/>
        <label>2</label>
    </ligand>
</feature>
<feature type="binding site" evidence="4">
    <location>
        <position position="255"/>
    </location>
    <ligand>
        <name>Zn(2+)</name>
        <dbReference type="ChEBI" id="CHEBI:29105"/>
        <label>2</label>
    </ligand>
</feature>
<dbReference type="InterPro" id="IPR041805">
    <property type="entry name" value="ASMase/PPN1_MPP"/>
</dbReference>
<feature type="signal peptide" evidence="6">
    <location>
        <begin position="1"/>
        <end position="19"/>
    </location>
</feature>
<evidence type="ECO:0000256" key="6">
    <source>
        <dbReference type="SAM" id="SignalP"/>
    </source>
</evidence>
<feature type="domain" description="Calcineurin-like phosphoesterase" evidence="7">
    <location>
        <begin position="143"/>
        <end position="404"/>
    </location>
</feature>
<feature type="binding site" evidence="4">
    <location>
        <position position="218"/>
    </location>
    <ligand>
        <name>Zn(2+)</name>
        <dbReference type="ChEBI" id="CHEBI:29105"/>
        <label>1</label>
    </ligand>
</feature>
<dbReference type="GO" id="GO:0006685">
    <property type="term" value="P:sphingomyelin catabolic process"/>
    <property type="evidence" value="ECO:0007669"/>
    <property type="project" value="UniProtKB-UniRule"/>
</dbReference>
<feature type="binding site" evidence="4">
    <location>
        <position position="367"/>
    </location>
    <ligand>
        <name>Zn(2+)</name>
        <dbReference type="ChEBI" id="CHEBI:29105"/>
        <label>2</label>
    </ligand>
</feature>
<evidence type="ECO:0000313" key="9">
    <source>
        <dbReference type="Proteomes" id="UP000565441"/>
    </source>
</evidence>
<dbReference type="PIRSF" id="PIRSF000948">
    <property type="entry name" value="Sphingomy_PDE"/>
    <property type="match status" value="1"/>
</dbReference>
<feature type="disulfide bond" evidence="5">
    <location>
        <begin position="164"/>
        <end position="169"/>
    </location>
</feature>
<keyword evidence="6" id="KW-0732">Signal</keyword>
<keyword evidence="3" id="KW-0326">Glycosidase</keyword>
<dbReference type="InterPro" id="IPR029052">
    <property type="entry name" value="Metallo-depent_PP-like"/>
</dbReference>
<comment type="similarity">
    <text evidence="3">Belongs to the acid sphingomyelinase family.</text>
</comment>
<dbReference type="SUPFAM" id="SSF56300">
    <property type="entry name" value="Metallo-dependent phosphatases"/>
    <property type="match status" value="1"/>
</dbReference>
<dbReference type="GO" id="GO:0046872">
    <property type="term" value="F:metal ion binding"/>
    <property type="evidence" value="ECO:0007669"/>
    <property type="project" value="UniProtKB-KW"/>
</dbReference>
<accession>A0A8H5H8Q8</accession>
<evidence type="ECO:0000256" key="4">
    <source>
        <dbReference type="PIRSR" id="PIRSR000948-1"/>
    </source>
</evidence>
<dbReference type="Proteomes" id="UP000565441">
    <property type="component" value="Unassembled WGS sequence"/>
</dbReference>
<comment type="cofactor">
    <cofactor evidence="4">
        <name>Zn(2+)</name>
        <dbReference type="ChEBI" id="CHEBI:29105"/>
    </cofactor>
    <text evidence="4">Binds 2 Zn(2+) ions per subunit.</text>
</comment>
<keyword evidence="9" id="KW-1185">Reference proteome</keyword>
<evidence type="ECO:0000256" key="5">
    <source>
        <dbReference type="PIRSR" id="PIRSR000948-2"/>
    </source>
</evidence>
<feature type="binding site" evidence="4">
    <location>
        <position position="151"/>
    </location>
    <ligand>
        <name>Zn(2+)</name>
        <dbReference type="ChEBI" id="CHEBI:29105"/>
        <label>1</label>
    </ligand>
</feature>